<feature type="domain" description="GPI inositol-deacylase winged helix" evidence="5">
    <location>
        <begin position="702"/>
        <end position="779"/>
    </location>
</feature>
<feature type="repeat" description="ANK" evidence="2">
    <location>
        <begin position="988"/>
        <end position="1020"/>
    </location>
</feature>
<evidence type="ECO:0000259" key="5">
    <source>
        <dbReference type="Pfam" id="PF22939"/>
    </source>
</evidence>
<keyword evidence="2" id="KW-0040">ANK repeat</keyword>
<dbReference type="Gene3D" id="3.40.50.1580">
    <property type="entry name" value="Nucleoside phosphorylase domain"/>
    <property type="match status" value="1"/>
</dbReference>
<feature type="repeat" description="ANK" evidence="2">
    <location>
        <begin position="1094"/>
        <end position="1126"/>
    </location>
</feature>
<feature type="compositionally biased region" description="Basic and acidic residues" evidence="3">
    <location>
        <begin position="1419"/>
        <end position="1457"/>
    </location>
</feature>
<dbReference type="InterPro" id="IPR027417">
    <property type="entry name" value="P-loop_NTPase"/>
</dbReference>
<dbReference type="Pfam" id="PF22939">
    <property type="entry name" value="WHD_GPIID"/>
    <property type="match status" value="1"/>
</dbReference>
<name>A0AAV9XEY9_9PEZI</name>
<evidence type="ECO:0000259" key="4">
    <source>
        <dbReference type="Pfam" id="PF01048"/>
    </source>
</evidence>
<evidence type="ECO:0000256" key="2">
    <source>
        <dbReference type="PROSITE-ProRule" id="PRU00023"/>
    </source>
</evidence>
<dbReference type="InterPro" id="IPR056884">
    <property type="entry name" value="NPHP3-like_N"/>
</dbReference>
<feature type="region of interest" description="Disordered" evidence="3">
    <location>
        <begin position="1414"/>
        <end position="1475"/>
    </location>
</feature>
<dbReference type="GO" id="GO:0009116">
    <property type="term" value="P:nucleoside metabolic process"/>
    <property type="evidence" value="ECO:0007669"/>
    <property type="project" value="InterPro"/>
</dbReference>
<dbReference type="Pfam" id="PF12796">
    <property type="entry name" value="Ank_2"/>
    <property type="match status" value="3"/>
</dbReference>
<accession>A0AAV9XEY9</accession>
<evidence type="ECO:0000313" key="7">
    <source>
        <dbReference type="EMBL" id="KAK6540680.1"/>
    </source>
</evidence>
<sequence length="1475" mass="164757">MDQQEVFAAPRTTDRNSTLEPDGTGEESDPDEIATILPEEITVAIFCALSCESVAVKHSLDKEFRCNPKSANQKYVYYFGQIGEHKVVIARPNQMGKVNAAQLAATVSQQFLNVRFALMVGIGAGIPNKRDIRLGDVAVSIPREDHPGVLEYDFGKAGKVGFTLKGSLNKPPSILLSADGQLEDDERMDKKTMRRILRKITEKPGYGRPNNVDTLYDSTFHHVNEGQDCSGCEASNERKAVHRVSRQGGGQPVVHRGLILSGSLVIKNPEDRDLLRRGHEDAICYEMEAAGIMNEIPCLVVRGICDYADTHKQDAWHCYAAAAAATYGKAILCKINGQELEETITLRENLLEIEKKVDATNKRVSGLQNVVNNTYEVLQGVALSQQEGKHHEILEWLSPGNVSPRHNTVTMARQAGTGKWFLTQREFSKWSKCSESSSNILWCNGIPGAGKSTISSIVIEHLELSREKDTTTRIAVAYFYFDFSNKGIDARNFTRSLLKQLVIQCPQFPQGLVELFKSFSASSKTEIENQKIEEFLLRTVSKFTTTFLVVDALDECDPEQRFDVLQIIQKLAEAGARIFATSRPHPEDINDALNEVDKIELSAEADDIRKYINAEIAKYQRGTPRARRISDELRDNIVESLTQKSNGMFLLPKLQLKFLLKQASPRRIEIALEKILQTSTTKDFHPIDDTFNLMFDSIEEWNKDIANKALSWIATVKQPLQAQDLLAALAVEPGVFEQTISHQVLQSTVLDICAGFIVVNDTSGAAELAHETVQEYLLRVHVTPADALVSLTRACLNYLSLDQFADIGFWSSLGDNPTLQLKGIAGIPFYLYSVRNWETQIVDCDQDAIENDLIAFLERQPSVLSYCRARNLVFLSTTPLLFFYRVGTDESPLHIAARVGHLNSVKHFISRGYDLDIKHEENQTPIFEAVAFGRLRAVKLLIESGSSPRTTGVHESRLMNLAAALGYFEIVEYLLGVSGDMVNEQNHGGYTPLHESTMRGHEKIVRLLLGAGADWRIQTNKKKNAPFFALAYGWPEIFLIWLQGDINLMDPLSVGICNSGTALHVAALYNHEDIVREIISKIRTKDLISLCDTNGNTALHNAIISDSLPIVKLLVENGIDTSKRNRDGKTALELTKEFGFLPIEQYLRSSVLKGKKGNGELGSKLDIPMEDDSNTLSKSHQAGQSTILPADIAKTYSILTRRLNMPPLLAKKILEHASYWVEQYAKKSGIVTVDMDSLPVPYLHINICSPFVRKIVFRTVTHDQGYSIYPQYHGTYNNSGSWVEVSIRPADGSTQRGGKVVRERFYRLQLVVHARWESTEHRNVWDIVATNDSGVEELLPALRIGDRVTIYPKAGYPGWKCYLSEAEMWVYSSIWESPFSKPSGEKAWFSPDPGVGGLISLPVTSEAFIIPSTAPKSADLPHRERAEGGKTEKIEAIVEVKQKDKEGSPETIKGEKRGNKKGPSFWRKLIERNKN</sequence>
<dbReference type="EMBL" id="JAVHJO010000004">
    <property type="protein sequence ID" value="KAK6540680.1"/>
    <property type="molecule type" value="Genomic_DNA"/>
</dbReference>
<dbReference type="PROSITE" id="PS50297">
    <property type="entry name" value="ANK_REP_REGION"/>
    <property type="match status" value="3"/>
</dbReference>
<reference evidence="7 8" key="1">
    <citation type="submission" date="2019-10" db="EMBL/GenBank/DDBJ databases">
        <authorList>
            <person name="Palmer J.M."/>
        </authorList>
    </citation>
    <scope>NUCLEOTIDE SEQUENCE [LARGE SCALE GENOMIC DNA]</scope>
    <source>
        <strain evidence="7 8">TWF694</strain>
    </source>
</reference>
<dbReference type="Proteomes" id="UP001365542">
    <property type="component" value="Unassembled WGS sequence"/>
</dbReference>
<keyword evidence="8" id="KW-1185">Reference proteome</keyword>
<dbReference type="SUPFAM" id="SSF53167">
    <property type="entry name" value="Purine and uridine phosphorylases"/>
    <property type="match status" value="1"/>
</dbReference>
<dbReference type="Pfam" id="PF01048">
    <property type="entry name" value="PNP_UDP_1"/>
    <property type="match status" value="1"/>
</dbReference>
<comment type="caution">
    <text evidence="7">The sequence shown here is derived from an EMBL/GenBank/DDBJ whole genome shotgun (WGS) entry which is preliminary data.</text>
</comment>
<feature type="region of interest" description="Disordered" evidence="3">
    <location>
        <begin position="1"/>
        <end position="30"/>
    </location>
</feature>
<dbReference type="PROSITE" id="PS50088">
    <property type="entry name" value="ANK_REPEAT"/>
    <property type="match status" value="3"/>
</dbReference>
<dbReference type="Gene3D" id="1.25.40.20">
    <property type="entry name" value="Ankyrin repeat-containing domain"/>
    <property type="match status" value="2"/>
</dbReference>
<feature type="repeat" description="ANK" evidence="2">
    <location>
        <begin position="888"/>
        <end position="920"/>
    </location>
</feature>
<evidence type="ECO:0000256" key="3">
    <source>
        <dbReference type="SAM" id="MobiDB-lite"/>
    </source>
</evidence>
<dbReference type="InterPro" id="IPR002110">
    <property type="entry name" value="Ankyrin_rpt"/>
</dbReference>
<dbReference type="Gene3D" id="3.40.50.300">
    <property type="entry name" value="P-loop containing nucleotide triphosphate hydrolases"/>
    <property type="match status" value="1"/>
</dbReference>
<dbReference type="SMART" id="SM00248">
    <property type="entry name" value="ANK"/>
    <property type="match status" value="6"/>
</dbReference>
<evidence type="ECO:0000313" key="8">
    <source>
        <dbReference type="Proteomes" id="UP001365542"/>
    </source>
</evidence>
<dbReference type="PANTHER" id="PTHR10039">
    <property type="entry name" value="AMELOGENIN"/>
    <property type="match status" value="1"/>
</dbReference>
<keyword evidence="1" id="KW-0677">Repeat</keyword>
<dbReference type="SUPFAM" id="SSF52540">
    <property type="entry name" value="P-loop containing nucleoside triphosphate hydrolases"/>
    <property type="match status" value="1"/>
</dbReference>
<dbReference type="InterPro" id="IPR054471">
    <property type="entry name" value="GPIID_WHD"/>
</dbReference>
<dbReference type="InterPro" id="IPR000845">
    <property type="entry name" value="Nucleoside_phosphorylase_d"/>
</dbReference>
<dbReference type="SUPFAM" id="SSF48403">
    <property type="entry name" value="Ankyrin repeat"/>
    <property type="match status" value="1"/>
</dbReference>
<evidence type="ECO:0000256" key="1">
    <source>
        <dbReference type="ARBA" id="ARBA00022737"/>
    </source>
</evidence>
<gene>
    <name evidence="7" type="ORF">TWF694_008073</name>
</gene>
<proteinExistence type="predicted"/>
<feature type="domain" description="Nucleoside phosphorylase" evidence="4">
    <location>
        <begin position="42"/>
        <end position="322"/>
    </location>
</feature>
<organism evidence="7 8">
    <name type="scientific">Orbilia ellipsospora</name>
    <dbReference type="NCBI Taxonomy" id="2528407"/>
    <lineage>
        <taxon>Eukaryota</taxon>
        <taxon>Fungi</taxon>
        <taxon>Dikarya</taxon>
        <taxon>Ascomycota</taxon>
        <taxon>Pezizomycotina</taxon>
        <taxon>Orbiliomycetes</taxon>
        <taxon>Orbiliales</taxon>
        <taxon>Orbiliaceae</taxon>
        <taxon>Orbilia</taxon>
    </lineage>
</organism>
<dbReference type="Pfam" id="PF24883">
    <property type="entry name" value="NPHP3_N"/>
    <property type="match status" value="1"/>
</dbReference>
<dbReference type="PANTHER" id="PTHR10039:SF15">
    <property type="entry name" value="NACHT DOMAIN-CONTAINING PROTEIN"/>
    <property type="match status" value="1"/>
</dbReference>
<feature type="domain" description="Nephrocystin 3-like N-terminal" evidence="6">
    <location>
        <begin position="416"/>
        <end position="583"/>
    </location>
</feature>
<evidence type="ECO:0008006" key="9">
    <source>
        <dbReference type="Google" id="ProtNLM"/>
    </source>
</evidence>
<dbReference type="InterPro" id="IPR035994">
    <property type="entry name" value="Nucleoside_phosphorylase_sf"/>
</dbReference>
<evidence type="ECO:0000259" key="6">
    <source>
        <dbReference type="Pfam" id="PF24883"/>
    </source>
</evidence>
<dbReference type="InterPro" id="IPR036770">
    <property type="entry name" value="Ankyrin_rpt-contain_sf"/>
</dbReference>
<dbReference type="GO" id="GO:0003824">
    <property type="term" value="F:catalytic activity"/>
    <property type="evidence" value="ECO:0007669"/>
    <property type="project" value="InterPro"/>
</dbReference>
<protein>
    <recommendedName>
        <fullName evidence="9">Nucleoside phosphorylase domain-containing protein</fullName>
    </recommendedName>
</protein>